<dbReference type="InterPro" id="IPR029063">
    <property type="entry name" value="SAM-dependent_MTases_sf"/>
</dbReference>
<protein>
    <recommendedName>
        <fullName evidence="3">Histidine-specific methyltransferase SAM-dependent domain-containing protein</fullName>
    </recommendedName>
</protein>
<dbReference type="PANTHER" id="PTHR43397:SF1">
    <property type="entry name" value="ERGOTHIONEINE BIOSYNTHESIS PROTEIN 1"/>
    <property type="match status" value="1"/>
</dbReference>
<keyword evidence="1" id="KW-0489">Methyltransferase</keyword>
<dbReference type="Pfam" id="PF10017">
    <property type="entry name" value="Methyltransf_33"/>
    <property type="match status" value="2"/>
</dbReference>
<dbReference type="InterPro" id="IPR051128">
    <property type="entry name" value="EgtD_Methyltrsf_superfamily"/>
</dbReference>
<gene>
    <name evidence="4" type="ORF">TOLI1172_LOCUS276</name>
</gene>
<evidence type="ECO:0000313" key="4">
    <source>
        <dbReference type="EMBL" id="CAD8815888.1"/>
    </source>
</evidence>
<dbReference type="GO" id="GO:0032259">
    <property type="term" value="P:methylation"/>
    <property type="evidence" value="ECO:0007669"/>
    <property type="project" value="UniProtKB-KW"/>
</dbReference>
<dbReference type="AlphaFoldDB" id="A0A7S0ZAI3"/>
<dbReference type="EMBL" id="HBFP01000361">
    <property type="protein sequence ID" value="CAD8815888.1"/>
    <property type="molecule type" value="Transcribed_RNA"/>
</dbReference>
<feature type="domain" description="Histidine-specific methyltransferase SAM-dependent" evidence="3">
    <location>
        <begin position="50"/>
        <end position="117"/>
    </location>
</feature>
<evidence type="ECO:0000256" key="1">
    <source>
        <dbReference type="ARBA" id="ARBA00022603"/>
    </source>
</evidence>
<organism evidence="4">
    <name type="scientific">Timspurckia oligopyrenoides</name>
    <dbReference type="NCBI Taxonomy" id="708627"/>
    <lineage>
        <taxon>Eukaryota</taxon>
        <taxon>Rhodophyta</taxon>
        <taxon>Bangiophyceae</taxon>
        <taxon>Porphyridiales</taxon>
        <taxon>Porphyridiaceae</taxon>
        <taxon>Timspurckia</taxon>
    </lineage>
</organism>
<keyword evidence="2" id="KW-0808">Transferase</keyword>
<evidence type="ECO:0000256" key="2">
    <source>
        <dbReference type="ARBA" id="ARBA00022679"/>
    </source>
</evidence>
<dbReference type="PANTHER" id="PTHR43397">
    <property type="entry name" value="ERGOTHIONEINE BIOSYNTHESIS PROTEIN 1"/>
    <property type="match status" value="1"/>
</dbReference>
<dbReference type="GO" id="GO:0008168">
    <property type="term" value="F:methyltransferase activity"/>
    <property type="evidence" value="ECO:0007669"/>
    <property type="project" value="UniProtKB-KW"/>
</dbReference>
<dbReference type="SUPFAM" id="SSF53335">
    <property type="entry name" value="S-adenosyl-L-methionine-dependent methyltransferases"/>
    <property type="match status" value="1"/>
</dbReference>
<sequence length="423" mass="48309">MITENLSVRVDPQGCWKATDTRKKVARSVAQFTSTKLFFEDAALERRKLSEHLLEGLSQPRNQKSLSSLYIYDDIGSELYKQITELEDYYPARCENEIIQNHRKQIVAYFRSSEVVDADRNKEIYSEPKVGPANTSQKNESKEEQAFVATDEAASHCGKKEGCKLDDIVRGEEHNEIALVELGAGDGTKTSSLIRELIDAGVEVEYIPIDISKYAIQSLLIAIQLEFRDSPKLHCHGLIAEYSVGLEWIRQHRPGRRSVVLFLGNSIGNFSAESSVEFLESLRSHLQPADIMMIGFDLKKDPEILRKAYSDCITSKFNLNLLARMNRDLGANFDLDQFYHVANYNPVRGCMDSWLISKMRQTINVEQLAASFELQSFEPIHTEFSYKYSIEQICELAVTSGFEHFQELSDPRGYFIDVFWRVP</sequence>
<evidence type="ECO:0000259" key="3">
    <source>
        <dbReference type="Pfam" id="PF10017"/>
    </source>
</evidence>
<name>A0A7S0ZAI3_9RHOD</name>
<accession>A0A7S0ZAI3</accession>
<dbReference type="Gene3D" id="3.40.50.150">
    <property type="entry name" value="Vaccinia Virus protein VP39"/>
    <property type="match status" value="2"/>
</dbReference>
<reference evidence="4" key="1">
    <citation type="submission" date="2021-01" db="EMBL/GenBank/DDBJ databases">
        <authorList>
            <person name="Corre E."/>
            <person name="Pelletier E."/>
            <person name="Niang G."/>
            <person name="Scheremetjew M."/>
            <person name="Finn R."/>
            <person name="Kale V."/>
            <person name="Holt S."/>
            <person name="Cochrane G."/>
            <person name="Meng A."/>
            <person name="Brown T."/>
            <person name="Cohen L."/>
        </authorList>
    </citation>
    <scope>NUCLEOTIDE SEQUENCE</scope>
    <source>
        <strain evidence="4">CCMP3278</strain>
    </source>
</reference>
<dbReference type="InterPro" id="IPR019257">
    <property type="entry name" value="MeTrfase_dom"/>
</dbReference>
<proteinExistence type="predicted"/>
<feature type="domain" description="Histidine-specific methyltransferase SAM-dependent" evidence="3">
    <location>
        <begin position="175"/>
        <end position="421"/>
    </location>
</feature>